<proteinExistence type="predicted"/>
<organism evidence="1 2">
    <name type="scientific">Austropuccinia psidii MF-1</name>
    <dbReference type="NCBI Taxonomy" id="1389203"/>
    <lineage>
        <taxon>Eukaryota</taxon>
        <taxon>Fungi</taxon>
        <taxon>Dikarya</taxon>
        <taxon>Basidiomycota</taxon>
        <taxon>Pucciniomycotina</taxon>
        <taxon>Pucciniomycetes</taxon>
        <taxon>Pucciniales</taxon>
        <taxon>Sphaerophragmiaceae</taxon>
        <taxon>Austropuccinia</taxon>
    </lineage>
</organism>
<evidence type="ECO:0000313" key="2">
    <source>
        <dbReference type="Proteomes" id="UP000765509"/>
    </source>
</evidence>
<protein>
    <submittedName>
        <fullName evidence="1">Uncharacterized protein</fullName>
    </submittedName>
</protein>
<dbReference type="AlphaFoldDB" id="A0A9Q3KF50"/>
<comment type="caution">
    <text evidence="1">The sequence shown here is derived from an EMBL/GenBank/DDBJ whole genome shotgun (WGS) entry which is preliminary data.</text>
</comment>
<keyword evidence="2" id="KW-1185">Reference proteome</keyword>
<gene>
    <name evidence="1" type="ORF">O181_119953</name>
</gene>
<dbReference type="Proteomes" id="UP000765509">
    <property type="component" value="Unassembled WGS sequence"/>
</dbReference>
<name>A0A9Q3KF50_9BASI</name>
<feature type="non-terminal residue" evidence="1">
    <location>
        <position position="120"/>
    </location>
</feature>
<sequence>MHHVIQRIHQGSRQTVNLKYQCCHQAIIGYSNSQYSSNGILAVHSQGIFQRQFQNNFPRVSAPSIHLGNHIHSIQSGFIKTCISIINHGNVIQSSQIPNLARYTLHQAIKYSFKDSIQTS</sequence>
<accession>A0A9Q3KF50</accession>
<dbReference type="EMBL" id="AVOT02107053">
    <property type="protein sequence ID" value="MBW0580238.1"/>
    <property type="molecule type" value="Genomic_DNA"/>
</dbReference>
<evidence type="ECO:0000313" key="1">
    <source>
        <dbReference type="EMBL" id="MBW0580238.1"/>
    </source>
</evidence>
<reference evidence="1" key="1">
    <citation type="submission" date="2021-03" db="EMBL/GenBank/DDBJ databases">
        <title>Draft genome sequence of rust myrtle Austropuccinia psidii MF-1, a brazilian biotype.</title>
        <authorList>
            <person name="Quecine M.C."/>
            <person name="Pachon D.M.R."/>
            <person name="Bonatelli M.L."/>
            <person name="Correr F.H."/>
            <person name="Franceschini L.M."/>
            <person name="Leite T.F."/>
            <person name="Margarido G.R.A."/>
            <person name="Almeida C.A."/>
            <person name="Ferrarezi J.A."/>
            <person name="Labate C.A."/>
        </authorList>
    </citation>
    <scope>NUCLEOTIDE SEQUENCE</scope>
    <source>
        <strain evidence="1">MF-1</strain>
    </source>
</reference>